<proteinExistence type="evidence at transcript level"/>
<protein>
    <submittedName>
        <fullName evidence="1">Uncharacterized protein</fullName>
    </submittedName>
</protein>
<dbReference type="AlphaFoldDB" id="C6TAX8"/>
<name>C6TAX8_SOYBN</name>
<dbReference type="EMBL" id="BT094671">
    <property type="protein sequence ID" value="ACU18980.1"/>
    <property type="molecule type" value="mRNA"/>
</dbReference>
<organism evidence="1">
    <name type="scientific">Glycine max</name>
    <name type="common">Soybean</name>
    <name type="synonym">Glycine hispida</name>
    <dbReference type="NCBI Taxonomy" id="3847"/>
    <lineage>
        <taxon>Eukaryota</taxon>
        <taxon>Viridiplantae</taxon>
        <taxon>Streptophyta</taxon>
        <taxon>Embryophyta</taxon>
        <taxon>Tracheophyta</taxon>
        <taxon>Spermatophyta</taxon>
        <taxon>Magnoliopsida</taxon>
        <taxon>eudicotyledons</taxon>
        <taxon>Gunneridae</taxon>
        <taxon>Pentapetalae</taxon>
        <taxon>rosids</taxon>
        <taxon>fabids</taxon>
        <taxon>Fabales</taxon>
        <taxon>Fabaceae</taxon>
        <taxon>Papilionoideae</taxon>
        <taxon>50 kb inversion clade</taxon>
        <taxon>NPAAA clade</taxon>
        <taxon>indigoferoid/millettioid clade</taxon>
        <taxon>Phaseoleae</taxon>
        <taxon>Glycine</taxon>
        <taxon>Glycine subgen. Soja</taxon>
    </lineage>
</organism>
<sequence length="81" mass="9361">MFTKLESRHIIRFLYQKRDSALSLCIRVAPFLLVRSHTYETLNNIILGLLILRQSLFKSHSLPNAIMPPSINNKTNIADPR</sequence>
<evidence type="ECO:0000313" key="1">
    <source>
        <dbReference type="EMBL" id="ACU18980.1"/>
    </source>
</evidence>
<accession>C6TAX8</accession>
<reference evidence="1" key="1">
    <citation type="submission" date="2009-08" db="EMBL/GenBank/DDBJ databases">
        <authorList>
            <person name="Cheung F."/>
            <person name="Xiao Y."/>
            <person name="Chan A."/>
            <person name="Moskal W."/>
            <person name="Town C.D."/>
        </authorList>
    </citation>
    <scope>NUCLEOTIDE SEQUENCE</scope>
</reference>